<dbReference type="PANTHER" id="PTHR15036">
    <property type="entry name" value="PIKACHURIN-LIKE PROTEIN"/>
    <property type="match status" value="1"/>
</dbReference>
<feature type="domain" description="Laminin G" evidence="5">
    <location>
        <begin position="52"/>
        <end position="235"/>
    </location>
</feature>
<evidence type="ECO:0000256" key="2">
    <source>
        <dbReference type="PROSITE-ProRule" id="PRU00076"/>
    </source>
</evidence>
<keyword evidence="2" id="KW-0245">EGF-like domain</keyword>
<dbReference type="InterPro" id="IPR000742">
    <property type="entry name" value="EGF"/>
</dbReference>
<dbReference type="PANTHER" id="PTHR15036:SF85">
    <property type="entry name" value="SP2353, ISOFORM A"/>
    <property type="match status" value="1"/>
</dbReference>
<evidence type="ECO:0000256" key="1">
    <source>
        <dbReference type="ARBA" id="ARBA00023157"/>
    </source>
</evidence>
<evidence type="ECO:0000259" key="5">
    <source>
        <dbReference type="PROSITE" id="PS50025"/>
    </source>
</evidence>
<dbReference type="Pfam" id="PF00008">
    <property type="entry name" value="EGF"/>
    <property type="match status" value="1"/>
</dbReference>
<protein>
    <submittedName>
        <fullName evidence="7">Axotactin</fullName>
    </submittedName>
</protein>
<evidence type="ECO:0000256" key="4">
    <source>
        <dbReference type="SAM" id="Phobius"/>
    </source>
</evidence>
<dbReference type="AlphaFoldDB" id="A0AAD9QJ40"/>
<organism evidence="7 8">
    <name type="scientific">Acropora cervicornis</name>
    <name type="common">Staghorn coral</name>
    <dbReference type="NCBI Taxonomy" id="6130"/>
    <lineage>
        <taxon>Eukaryota</taxon>
        <taxon>Metazoa</taxon>
        <taxon>Cnidaria</taxon>
        <taxon>Anthozoa</taxon>
        <taxon>Hexacorallia</taxon>
        <taxon>Scleractinia</taxon>
        <taxon>Astrocoeniina</taxon>
        <taxon>Acroporidae</taxon>
        <taxon>Acropora</taxon>
    </lineage>
</organism>
<feature type="region of interest" description="Disordered" evidence="3">
    <location>
        <begin position="288"/>
        <end position="308"/>
    </location>
</feature>
<name>A0AAD9QJ40_ACRCE</name>
<dbReference type="Proteomes" id="UP001249851">
    <property type="component" value="Unassembled WGS sequence"/>
</dbReference>
<feature type="compositionally biased region" description="Basic and acidic residues" evidence="3">
    <location>
        <begin position="291"/>
        <end position="306"/>
    </location>
</feature>
<evidence type="ECO:0000313" key="7">
    <source>
        <dbReference type="EMBL" id="KAK2562286.1"/>
    </source>
</evidence>
<dbReference type="PROSITE" id="PS50026">
    <property type="entry name" value="EGF_3"/>
    <property type="match status" value="1"/>
</dbReference>
<feature type="domain" description="EGF-like" evidence="6">
    <location>
        <begin position="12"/>
        <end position="48"/>
    </location>
</feature>
<dbReference type="Gene3D" id="2.60.120.200">
    <property type="match status" value="1"/>
</dbReference>
<reference evidence="7" key="1">
    <citation type="journal article" date="2023" name="G3 (Bethesda)">
        <title>Whole genome assembly and annotation of the endangered Caribbean coral Acropora cervicornis.</title>
        <authorList>
            <person name="Selwyn J.D."/>
            <person name="Vollmer S.V."/>
        </authorList>
    </citation>
    <scope>NUCLEOTIDE SEQUENCE</scope>
    <source>
        <strain evidence="7">K2</strain>
    </source>
</reference>
<accession>A0AAD9QJ40</accession>
<keyword evidence="4" id="KW-0472">Membrane</keyword>
<keyword evidence="4" id="KW-1133">Transmembrane helix</keyword>
<dbReference type="EMBL" id="JARQWQ010000029">
    <property type="protein sequence ID" value="KAK2562286.1"/>
    <property type="molecule type" value="Genomic_DNA"/>
</dbReference>
<dbReference type="InterPro" id="IPR013320">
    <property type="entry name" value="ConA-like_dom_sf"/>
</dbReference>
<feature type="transmembrane region" description="Helical" evidence="4">
    <location>
        <begin position="254"/>
        <end position="278"/>
    </location>
</feature>
<keyword evidence="1" id="KW-1015">Disulfide bond</keyword>
<dbReference type="GO" id="GO:0016020">
    <property type="term" value="C:membrane"/>
    <property type="evidence" value="ECO:0007669"/>
    <property type="project" value="UniProtKB-SubCell"/>
</dbReference>
<keyword evidence="8" id="KW-1185">Reference proteome</keyword>
<evidence type="ECO:0000256" key="3">
    <source>
        <dbReference type="SAM" id="MobiDB-lite"/>
    </source>
</evidence>
<dbReference type="InterPro" id="IPR001791">
    <property type="entry name" value="Laminin_G"/>
</dbReference>
<dbReference type="CDD" id="cd00110">
    <property type="entry name" value="LamG"/>
    <property type="match status" value="1"/>
</dbReference>
<dbReference type="InterPro" id="IPR050372">
    <property type="entry name" value="Neurexin-related_CASP"/>
</dbReference>
<dbReference type="PROSITE" id="PS50025">
    <property type="entry name" value="LAM_G_DOMAIN"/>
    <property type="match status" value="1"/>
</dbReference>
<keyword evidence="4" id="KW-0812">Transmembrane</keyword>
<comment type="caution">
    <text evidence="2">Lacks conserved residue(s) required for the propagation of feature annotation.</text>
</comment>
<dbReference type="Pfam" id="PF02210">
    <property type="entry name" value="Laminin_G_2"/>
    <property type="match status" value="1"/>
</dbReference>
<proteinExistence type="predicted"/>
<dbReference type="SUPFAM" id="SSF49899">
    <property type="entry name" value="Concanavalin A-like lectins/glucanases"/>
    <property type="match status" value="1"/>
</dbReference>
<comment type="caution">
    <text evidence="7">The sequence shown here is derived from an EMBL/GenBank/DDBJ whole genome shotgun (WGS) entry which is preliminary data.</text>
</comment>
<sequence length="338" mass="37851">MRTPVDAEETCSGACHTEKCANGGRCIDMIRQWECDCSGTGYEGKTCRTESKVVRMKGEGGYISQQLGRGSSLLSTERNTMHFMFLTEAKDGVLFYMGKNKDHLLVELVNGSLRAQANFGGGPVIAQVGKNDLSDSCWHFVEIRRRKRRLTVIIDRGRNGRDSENSSETYSTLNLSDQSNVIYYGGGPREVLHFAQAKQLSFKGFLKQFKFEEFSVIDNALDEKQGFSITDTDLADSLVAAKQRGLPTPRPESVSAWVIVTIVMAAVAVVLLTIFLIYRWNHRYTGSFKPSKNEEGQPQEPGREMEQQNTRVYNQPAFFLYKPPKKISSTTESPPVSI</sequence>
<reference evidence="7" key="2">
    <citation type="journal article" date="2023" name="Science">
        <title>Genomic signatures of disease resistance in endangered staghorn corals.</title>
        <authorList>
            <person name="Vollmer S.V."/>
            <person name="Selwyn J.D."/>
            <person name="Despard B.A."/>
            <person name="Roesel C.L."/>
        </authorList>
    </citation>
    <scope>NUCLEOTIDE SEQUENCE</scope>
    <source>
        <strain evidence="7">K2</strain>
    </source>
</reference>
<dbReference type="Gene3D" id="2.10.25.10">
    <property type="entry name" value="Laminin"/>
    <property type="match status" value="1"/>
</dbReference>
<evidence type="ECO:0000313" key="8">
    <source>
        <dbReference type="Proteomes" id="UP001249851"/>
    </source>
</evidence>
<evidence type="ECO:0000259" key="6">
    <source>
        <dbReference type="PROSITE" id="PS50026"/>
    </source>
</evidence>
<dbReference type="CDD" id="cd00054">
    <property type="entry name" value="EGF_CA"/>
    <property type="match status" value="1"/>
</dbReference>
<dbReference type="SMART" id="SM00282">
    <property type="entry name" value="LamG"/>
    <property type="match status" value="1"/>
</dbReference>
<gene>
    <name evidence="7" type="ORF">P5673_014556</name>
</gene>